<evidence type="ECO:0000313" key="2">
    <source>
        <dbReference type="EMBL" id="KAJ5553102.1"/>
    </source>
</evidence>
<gene>
    <name evidence="2" type="ORF">N7494_002480</name>
</gene>
<dbReference type="AlphaFoldDB" id="A0AAD6D3S0"/>
<dbReference type="PANTHER" id="PTHR24361:SF613">
    <property type="entry name" value="NUCLEAR RECEPTOR-BINDING PROTEIN-RELATED"/>
    <property type="match status" value="1"/>
</dbReference>
<dbReference type="SUPFAM" id="SSF56112">
    <property type="entry name" value="Protein kinase-like (PK-like)"/>
    <property type="match status" value="1"/>
</dbReference>
<dbReference type="PANTHER" id="PTHR24361">
    <property type="entry name" value="MITOGEN-ACTIVATED KINASE KINASE KINASE"/>
    <property type="match status" value="1"/>
</dbReference>
<dbReference type="Proteomes" id="UP001220324">
    <property type="component" value="Unassembled WGS sequence"/>
</dbReference>
<dbReference type="Gene3D" id="1.10.510.10">
    <property type="entry name" value="Transferase(Phosphotransferase) domain 1"/>
    <property type="match status" value="2"/>
</dbReference>
<name>A0AAD6D3S0_9EURO</name>
<dbReference type="GO" id="GO:0005737">
    <property type="term" value="C:cytoplasm"/>
    <property type="evidence" value="ECO:0007669"/>
    <property type="project" value="TreeGrafter"/>
</dbReference>
<dbReference type="Pfam" id="PF00069">
    <property type="entry name" value="Pkinase"/>
    <property type="match status" value="1"/>
</dbReference>
<dbReference type="SMART" id="SM00220">
    <property type="entry name" value="S_TKc"/>
    <property type="match status" value="1"/>
</dbReference>
<organism evidence="2 3">
    <name type="scientific">Penicillium frequentans</name>
    <dbReference type="NCBI Taxonomy" id="3151616"/>
    <lineage>
        <taxon>Eukaryota</taxon>
        <taxon>Fungi</taxon>
        <taxon>Dikarya</taxon>
        <taxon>Ascomycota</taxon>
        <taxon>Pezizomycotina</taxon>
        <taxon>Eurotiomycetes</taxon>
        <taxon>Eurotiomycetidae</taxon>
        <taxon>Eurotiales</taxon>
        <taxon>Aspergillaceae</taxon>
        <taxon>Penicillium</taxon>
    </lineage>
</organism>
<proteinExistence type="predicted"/>
<evidence type="ECO:0000313" key="3">
    <source>
        <dbReference type="Proteomes" id="UP001220324"/>
    </source>
</evidence>
<dbReference type="InterPro" id="IPR011009">
    <property type="entry name" value="Kinase-like_dom_sf"/>
</dbReference>
<dbReference type="EMBL" id="JAQIZZ010000002">
    <property type="protein sequence ID" value="KAJ5553102.1"/>
    <property type="molecule type" value="Genomic_DNA"/>
</dbReference>
<keyword evidence="3" id="KW-1185">Reference proteome</keyword>
<comment type="caution">
    <text evidence="2">The sequence shown here is derived from an EMBL/GenBank/DDBJ whole genome shotgun (WGS) entry which is preliminary data.</text>
</comment>
<dbReference type="GO" id="GO:0005524">
    <property type="term" value="F:ATP binding"/>
    <property type="evidence" value="ECO:0007669"/>
    <property type="project" value="InterPro"/>
</dbReference>
<evidence type="ECO:0000259" key="1">
    <source>
        <dbReference type="PROSITE" id="PS50011"/>
    </source>
</evidence>
<accession>A0AAD6D3S0</accession>
<protein>
    <recommendedName>
        <fullName evidence="1">Protein kinase domain-containing protein</fullName>
    </recommendedName>
</protein>
<dbReference type="InterPro" id="IPR000719">
    <property type="entry name" value="Prot_kinase_dom"/>
</dbReference>
<dbReference type="InterPro" id="IPR053235">
    <property type="entry name" value="Ser_Thr_kinase"/>
</dbReference>
<feature type="domain" description="Protein kinase" evidence="1">
    <location>
        <begin position="101"/>
        <end position="438"/>
    </location>
</feature>
<dbReference type="PROSITE" id="PS50011">
    <property type="entry name" value="PROTEIN_KINASE_DOM"/>
    <property type="match status" value="1"/>
</dbReference>
<reference evidence="2 3" key="1">
    <citation type="journal article" date="2023" name="IMA Fungus">
        <title>Comparative genomic study of the Penicillium genus elucidates a diverse pangenome and 15 lateral gene transfer events.</title>
        <authorList>
            <person name="Petersen C."/>
            <person name="Sorensen T."/>
            <person name="Nielsen M.R."/>
            <person name="Sondergaard T.E."/>
            <person name="Sorensen J.L."/>
            <person name="Fitzpatrick D.A."/>
            <person name="Frisvad J.C."/>
            <person name="Nielsen K.L."/>
        </authorList>
    </citation>
    <scope>NUCLEOTIDE SEQUENCE [LARGE SCALE GENOMIC DNA]</scope>
    <source>
        <strain evidence="2 3">IBT 35679</strain>
    </source>
</reference>
<sequence length="451" mass="50684">MKERHRPDVWTAVSVHRPDQVPHNHYVTHTKWSQDSHLHDASQNIAKRGWSVFKNDHQSALAFVSTNQQPIIRRSETSTTTASNQPLIQGEIPRTFTERYGRCMDILHYGANSTVRLHQNKLDGPDSKYKQLVAIKVYRYNILDSANPLSRSSYCSPDAISNLHPHHPNILPINDLLYNERSELCLVMPICAGGDLHELISHNGGPIPTNEADCIIAQILRALSFLHEHNTAHRDIRMETILLTENGSVKLAGFGDGHIRRLWSECAKPSEETFRPRSQSHPASSAAWSFSLPSLFSSSRATPSARSSSDVAHSTASFPGISLPYIPPEAFHSRSHAGLAHGDLSEGDEDDDDPRPADVWATAIIYVALITGRLIWRNARPHYEDPLYLDYLECRHSEDGYPPIEALGKRRRNAIYAMLHPISRKRITTAQILRSEWISRVSICEAGLKGH</sequence>
<dbReference type="GO" id="GO:0004674">
    <property type="term" value="F:protein serine/threonine kinase activity"/>
    <property type="evidence" value="ECO:0007669"/>
    <property type="project" value="TreeGrafter"/>
</dbReference>